<feature type="domain" description="Glycosyltransferase 2-like" evidence="5">
    <location>
        <begin position="53"/>
        <end position="180"/>
    </location>
</feature>
<evidence type="ECO:0000313" key="6">
    <source>
        <dbReference type="EMBL" id="QDV75107.1"/>
    </source>
</evidence>
<feature type="transmembrane region" description="Helical" evidence="4">
    <location>
        <begin position="321"/>
        <end position="339"/>
    </location>
</feature>
<evidence type="ECO:0000256" key="3">
    <source>
        <dbReference type="ARBA" id="ARBA00022679"/>
    </source>
</evidence>
<keyword evidence="4" id="KW-0812">Transmembrane</keyword>
<dbReference type="Proteomes" id="UP000316426">
    <property type="component" value="Chromosome"/>
</dbReference>
<keyword evidence="7" id="KW-1185">Reference proteome</keyword>
<evidence type="ECO:0000313" key="7">
    <source>
        <dbReference type="Proteomes" id="UP000316426"/>
    </source>
</evidence>
<protein>
    <submittedName>
        <fullName evidence="6">Beta-monoglucosyldiacylglycerol synthase</fullName>
        <ecNumber evidence="6">2.4.1.-</ecNumber>
    </submittedName>
</protein>
<evidence type="ECO:0000256" key="4">
    <source>
        <dbReference type="SAM" id="Phobius"/>
    </source>
</evidence>
<feature type="transmembrane region" description="Helical" evidence="4">
    <location>
        <begin position="351"/>
        <end position="373"/>
    </location>
</feature>
<dbReference type="Pfam" id="PF00535">
    <property type="entry name" value="Glycos_transf_2"/>
    <property type="match status" value="1"/>
</dbReference>
<dbReference type="CDD" id="cd06439">
    <property type="entry name" value="CESA_like_1"/>
    <property type="match status" value="1"/>
</dbReference>
<reference evidence="6 7" key="1">
    <citation type="submission" date="2019-02" db="EMBL/GenBank/DDBJ databases">
        <title>Deep-cultivation of Planctomycetes and their phenomic and genomic characterization uncovers novel biology.</title>
        <authorList>
            <person name="Wiegand S."/>
            <person name="Jogler M."/>
            <person name="Boedeker C."/>
            <person name="Pinto D."/>
            <person name="Vollmers J."/>
            <person name="Rivas-Marin E."/>
            <person name="Kohn T."/>
            <person name="Peeters S.H."/>
            <person name="Heuer A."/>
            <person name="Rast P."/>
            <person name="Oberbeckmann S."/>
            <person name="Bunk B."/>
            <person name="Jeske O."/>
            <person name="Meyerdierks A."/>
            <person name="Storesund J.E."/>
            <person name="Kallscheuer N."/>
            <person name="Luecker S."/>
            <person name="Lage O.M."/>
            <person name="Pohl T."/>
            <person name="Merkel B.J."/>
            <person name="Hornburger P."/>
            <person name="Mueller R.-W."/>
            <person name="Bruemmer F."/>
            <person name="Labrenz M."/>
            <person name="Spormann A.M."/>
            <person name="Op den Camp H."/>
            <person name="Overmann J."/>
            <person name="Amann R."/>
            <person name="Jetten M.S.M."/>
            <person name="Mascher T."/>
            <person name="Medema M.H."/>
            <person name="Devos D.P."/>
            <person name="Kaster A.-K."/>
            <person name="Ovreas L."/>
            <person name="Rohde M."/>
            <person name="Galperin M.Y."/>
            <person name="Jogler C."/>
        </authorList>
    </citation>
    <scope>NUCLEOTIDE SEQUENCE [LARGE SCALE GENOMIC DNA]</scope>
    <source>
        <strain evidence="6 7">Spa11</strain>
    </source>
</reference>
<dbReference type="EC" id="2.4.1.-" evidence="6"/>
<proteinExistence type="inferred from homology"/>
<name>A0A518KBC9_9BACT</name>
<keyword evidence="4" id="KW-1133">Transmembrane helix</keyword>
<evidence type="ECO:0000259" key="5">
    <source>
        <dbReference type="Pfam" id="PF00535"/>
    </source>
</evidence>
<dbReference type="PANTHER" id="PTHR43630">
    <property type="entry name" value="POLY-BETA-1,6-N-ACETYL-D-GLUCOSAMINE SYNTHASE"/>
    <property type="match status" value="1"/>
</dbReference>
<dbReference type="AlphaFoldDB" id="A0A518KBC9"/>
<evidence type="ECO:0000256" key="1">
    <source>
        <dbReference type="ARBA" id="ARBA00006739"/>
    </source>
</evidence>
<dbReference type="SUPFAM" id="SSF53448">
    <property type="entry name" value="Nucleotide-diphospho-sugar transferases"/>
    <property type="match status" value="1"/>
</dbReference>
<dbReference type="EMBL" id="CP036349">
    <property type="protein sequence ID" value="QDV75107.1"/>
    <property type="molecule type" value="Genomic_DNA"/>
</dbReference>
<dbReference type="InterPro" id="IPR029044">
    <property type="entry name" value="Nucleotide-diphossugar_trans"/>
</dbReference>
<keyword evidence="3 6" id="KW-0808">Transferase</keyword>
<comment type="similarity">
    <text evidence="1">Belongs to the glycosyltransferase 2 family.</text>
</comment>
<sequence length="402" mass="44305">MIDAIAIAGLWTSVGLIGFSYLIYPLVIRGAAQLLGQPTLPVTFSEDAWPRVSLIVAAHNEEAVIDQRIKNALETDYPFNRFEMLVGSDSSTDRTNEIVADCEDSRVRLLAFEERGGKASVLNRVCPEATGEVLVFSDANTYFHPDAIRHLVAILLAPGVLGVCGRLMLVDDKNTANADGVYWRYETSIKKAEGQLGAVLGANGAIYAIRKEHFVPLPSNTIIDDLVGPLMAKLRHGGRLVYAPNAVANEEAAHDLRAEFRRRCRIGAGNFQSLKWLWPVLSPTRGWTCLAFFSHKLLRWVTPHLMILAFVSNLWLASRPFYAVLLIVQVLFYAAAIVGPRFASLGKSWAVIRLAEMFVAMNIALLVGFLRWLRGDLSGTWRRTARREATSSIALGATNADG</sequence>
<dbReference type="InterPro" id="IPR001173">
    <property type="entry name" value="Glyco_trans_2-like"/>
</dbReference>
<keyword evidence="2 6" id="KW-0328">Glycosyltransferase</keyword>
<feature type="transmembrane region" description="Helical" evidence="4">
    <location>
        <begin position="6"/>
        <end position="27"/>
    </location>
</feature>
<dbReference type="PANTHER" id="PTHR43630:SF1">
    <property type="entry name" value="POLY-BETA-1,6-N-ACETYL-D-GLUCOSAMINE SYNTHASE"/>
    <property type="match status" value="1"/>
</dbReference>
<dbReference type="GO" id="GO:0016757">
    <property type="term" value="F:glycosyltransferase activity"/>
    <property type="evidence" value="ECO:0007669"/>
    <property type="project" value="UniProtKB-KW"/>
</dbReference>
<accession>A0A518KBC9</accession>
<dbReference type="RefSeq" id="WP_145114107.1">
    <property type="nucleotide sequence ID" value="NZ_CP036349.1"/>
</dbReference>
<keyword evidence="4" id="KW-0472">Membrane</keyword>
<gene>
    <name evidence="6" type="ORF">Spa11_33170</name>
</gene>
<evidence type="ECO:0000256" key="2">
    <source>
        <dbReference type="ARBA" id="ARBA00022676"/>
    </source>
</evidence>
<organism evidence="6 7">
    <name type="scientific">Botrimarina mediterranea</name>
    <dbReference type="NCBI Taxonomy" id="2528022"/>
    <lineage>
        <taxon>Bacteria</taxon>
        <taxon>Pseudomonadati</taxon>
        <taxon>Planctomycetota</taxon>
        <taxon>Planctomycetia</taxon>
        <taxon>Pirellulales</taxon>
        <taxon>Lacipirellulaceae</taxon>
        <taxon>Botrimarina</taxon>
    </lineage>
</organism>
<feature type="transmembrane region" description="Helical" evidence="4">
    <location>
        <begin position="297"/>
        <end position="315"/>
    </location>
</feature>
<dbReference type="KEGG" id="bmei:Spa11_33170"/>
<dbReference type="Gene3D" id="3.90.550.10">
    <property type="entry name" value="Spore Coat Polysaccharide Biosynthesis Protein SpsA, Chain A"/>
    <property type="match status" value="1"/>
</dbReference>